<dbReference type="AlphaFoldDB" id="A0A0B2C1I7"/>
<comment type="caution">
    <text evidence="2">The sequence shown here is derived from an EMBL/GenBank/DDBJ whole genome shotgun (WGS) entry which is preliminary data.</text>
</comment>
<dbReference type="EMBL" id="JTDN01000001">
    <property type="protein sequence ID" value="KHL26045.1"/>
    <property type="molecule type" value="Genomic_DNA"/>
</dbReference>
<feature type="compositionally biased region" description="Polar residues" evidence="1">
    <location>
        <begin position="24"/>
        <end position="55"/>
    </location>
</feature>
<gene>
    <name evidence="2" type="ORF">PK98_05725</name>
</gene>
<dbReference type="Proteomes" id="UP000030988">
    <property type="component" value="Unassembled WGS sequence"/>
</dbReference>
<evidence type="ECO:0000313" key="3">
    <source>
        <dbReference type="Proteomes" id="UP000030988"/>
    </source>
</evidence>
<proteinExistence type="predicted"/>
<sequence>MGAGMGGSATGAAARPMGAPAGSTAGQPQFTSNQMVQATPGHTTPAQYPTCSRTVTDGCVNRGAR</sequence>
<reference evidence="2 3" key="1">
    <citation type="submission" date="2014-11" db="EMBL/GenBank/DDBJ databases">
        <title>Draft genome sequence of Kirrobacter mercurialis.</title>
        <authorList>
            <person name="Coil D.A."/>
            <person name="Eisen J.A."/>
        </authorList>
    </citation>
    <scope>NUCLEOTIDE SEQUENCE [LARGE SCALE GENOMIC DNA]</scope>
    <source>
        <strain evidence="2 3">Coronado</strain>
    </source>
</reference>
<protein>
    <submittedName>
        <fullName evidence="2">Uncharacterized protein</fullName>
    </submittedName>
</protein>
<name>A0A0B2C1I7_9SPHN</name>
<evidence type="ECO:0000313" key="2">
    <source>
        <dbReference type="EMBL" id="KHL26045.1"/>
    </source>
</evidence>
<keyword evidence="3" id="KW-1185">Reference proteome</keyword>
<feature type="compositionally biased region" description="Low complexity" evidence="1">
    <location>
        <begin position="10"/>
        <end position="22"/>
    </location>
</feature>
<feature type="region of interest" description="Disordered" evidence="1">
    <location>
        <begin position="1"/>
        <end position="65"/>
    </location>
</feature>
<accession>A0A0B2C1I7</accession>
<organism evidence="2 3">
    <name type="scientific">Croceibacterium mercuriale</name>
    <dbReference type="NCBI Taxonomy" id="1572751"/>
    <lineage>
        <taxon>Bacteria</taxon>
        <taxon>Pseudomonadati</taxon>
        <taxon>Pseudomonadota</taxon>
        <taxon>Alphaproteobacteria</taxon>
        <taxon>Sphingomonadales</taxon>
        <taxon>Erythrobacteraceae</taxon>
        <taxon>Croceibacterium</taxon>
    </lineage>
</organism>
<evidence type="ECO:0000256" key="1">
    <source>
        <dbReference type="SAM" id="MobiDB-lite"/>
    </source>
</evidence>